<dbReference type="EMBL" id="FLQY01000399">
    <property type="protein sequence ID" value="SBT11181.1"/>
    <property type="molecule type" value="Genomic_DNA"/>
</dbReference>
<gene>
    <name evidence="1" type="ORF">PROAA_930008</name>
</gene>
<evidence type="ECO:0000313" key="1">
    <source>
        <dbReference type="EMBL" id="SBT11181.1"/>
    </source>
</evidence>
<dbReference type="AlphaFoldDB" id="A0A1A8Y2I8"/>
<keyword evidence="2" id="KW-1185">Reference proteome</keyword>
<protein>
    <submittedName>
        <fullName evidence="1">Uncharacterized protein</fullName>
    </submittedName>
</protein>
<organism evidence="1 2">
    <name type="scientific">Candidatus Propionivibrio aalborgensis</name>
    <dbReference type="NCBI Taxonomy" id="1860101"/>
    <lineage>
        <taxon>Bacteria</taxon>
        <taxon>Pseudomonadati</taxon>
        <taxon>Pseudomonadota</taxon>
        <taxon>Betaproteobacteria</taxon>
        <taxon>Rhodocyclales</taxon>
        <taxon>Rhodocyclaceae</taxon>
        <taxon>Propionivibrio</taxon>
    </lineage>
</organism>
<proteinExistence type="predicted"/>
<accession>A0A1A8Y2I8</accession>
<dbReference type="Proteomes" id="UP000199600">
    <property type="component" value="Unassembled WGS sequence"/>
</dbReference>
<name>A0A1A8Y2I8_9RHOO</name>
<reference evidence="1 2" key="1">
    <citation type="submission" date="2016-06" db="EMBL/GenBank/DDBJ databases">
        <authorList>
            <person name="Kjaerup R.B."/>
            <person name="Dalgaard T.S."/>
            <person name="Juul-Madsen H.R."/>
        </authorList>
    </citation>
    <scope>NUCLEOTIDE SEQUENCE [LARGE SCALE GENOMIC DNA]</scope>
    <source>
        <strain evidence="1">2</strain>
    </source>
</reference>
<evidence type="ECO:0000313" key="2">
    <source>
        <dbReference type="Proteomes" id="UP000199600"/>
    </source>
</evidence>
<sequence length="96" mass="10431">MNCNPAFRSAKADCLSESRVSGSFFLDRLCRILSSATGRARQRRGLQIRSVLGVDARIPGLSGGLNNRFWGNMQVRNGPVRTGMRFGGTGGAPRNF</sequence>